<keyword evidence="2" id="KW-0808">Transferase</keyword>
<dbReference type="PANTHER" id="PTHR48090">
    <property type="entry name" value="UNDECAPRENYL-PHOSPHATE 4-DEOXY-4-FORMAMIDO-L-ARABINOSE TRANSFERASE-RELATED"/>
    <property type="match status" value="1"/>
</dbReference>
<protein>
    <submittedName>
        <fullName evidence="2">Poly-beta-1,6-N-acetyl-D-glucosamine synthase</fullName>
        <ecNumber evidence="2">2.4.1.-</ecNumber>
    </submittedName>
</protein>
<keyword evidence="2" id="KW-0328">Glycosyltransferase</keyword>
<dbReference type="CDD" id="cd04179">
    <property type="entry name" value="DPM_DPG-synthase_like"/>
    <property type="match status" value="1"/>
</dbReference>
<name>A0A174Z3W9_9FIRM</name>
<feature type="domain" description="Glycosyltransferase 2-like" evidence="1">
    <location>
        <begin position="7"/>
        <end position="164"/>
    </location>
</feature>
<dbReference type="InterPro" id="IPR001173">
    <property type="entry name" value="Glyco_trans_2-like"/>
</dbReference>
<organism evidence="2 3">
    <name type="scientific">Lachnospira eligens</name>
    <dbReference type="NCBI Taxonomy" id="39485"/>
    <lineage>
        <taxon>Bacteria</taxon>
        <taxon>Bacillati</taxon>
        <taxon>Bacillota</taxon>
        <taxon>Clostridia</taxon>
        <taxon>Lachnospirales</taxon>
        <taxon>Lachnospiraceae</taxon>
        <taxon>Lachnospira</taxon>
    </lineage>
</organism>
<dbReference type="Pfam" id="PF00535">
    <property type="entry name" value="Glycos_transf_2"/>
    <property type="match status" value="1"/>
</dbReference>
<evidence type="ECO:0000313" key="2">
    <source>
        <dbReference type="EMBL" id="CUQ78858.1"/>
    </source>
</evidence>
<dbReference type="Proteomes" id="UP000095621">
    <property type="component" value="Unassembled WGS sequence"/>
</dbReference>
<dbReference type="PANTHER" id="PTHR48090:SF7">
    <property type="entry name" value="RFBJ PROTEIN"/>
    <property type="match status" value="1"/>
</dbReference>
<dbReference type="SUPFAM" id="SSF53448">
    <property type="entry name" value="Nucleotide-diphospho-sugar transferases"/>
    <property type="match status" value="1"/>
</dbReference>
<dbReference type="InterPro" id="IPR050256">
    <property type="entry name" value="Glycosyltransferase_2"/>
</dbReference>
<sequence length="232" mass="26520">MDKRVLVIIPAYNEEENIVRVVDNLINNYGQLDYVVINDGSRDNTAKLCREHGYNLVDLPVNLGLAGAFQAGMKYALANDYDYAIQFDGDGQHNPQFIESMEQMAEKDNLDIVIGSRFASEKKPFTARMLGSRLIEFCILVTCHKRIKDPTSGMRMFNRRMIHKLATSMNFGPEPDTVAYLTRCGAKVGEYQVEMNDRIAGESYLNPINSMKYMFNMTTSILFVQWFRKRGL</sequence>
<dbReference type="EMBL" id="CZBU01000005">
    <property type="protein sequence ID" value="CUQ78858.1"/>
    <property type="molecule type" value="Genomic_DNA"/>
</dbReference>
<dbReference type="OrthoDB" id="9810303at2"/>
<dbReference type="InterPro" id="IPR029044">
    <property type="entry name" value="Nucleotide-diphossugar_trans"/>
</dbReference>
<gene>
    <name evidence="2" type="primary">icaA</name>
    <name evidence="2" type="ORF">ERS852490_02510</name>
</gene>
<dbReference type="Gene3D" id="3.90.550.10">
    <property type="entry name" value="Spore Coat Polysaccharide Biosynthesis Protein SpsA, Chain A"/>
    <property type="match status" value="1"/>
</dbReference>
<dbReference type="GO" id="GO:0016757">
    <property type="term" value="F:glycosyltransferase activity"/>
    <property type="evidence" value="ECO:0007669"/>
    <property type="project" value="UniProtKB-KW"/>
</dbReference>
<evidence type="ECO:0000313" key="3">
    <source>
        <dbReference type="Proteomes" id="UP000095621"/>
    </source>
</evidence>
<dbReference type="EC" id="2.4.1.-" evidence="2"/>
<dbReference type="AlphaFoldDB" id="A0A174Z3W9"/>
<evidence type="ECO:0000259" key="1">
    <source>
        <dbReference type="Pfam" id="PF00535"/>
    </source>
</evidence>
<accession>A0A174Z3W9</accession>
<dbReference type="RefSeq" id="WP_055216270.1">
    <property type="nucleotide sequence ID" value="NZ_CZBU01000005.1"/>
</dbReference>
<reference evidence="2 3" key="1">
    <citation type="submission" date="2015-09" db="EMBL/GenBank/DDBJ databases">
        <authorList>
            <consortium name="Pathogen Informatics"/>
        </authorList>
    </citation>
    <scope>NUCLEOTIDE SEQUENCE [LARGE SCALE GENOMIC DNA]</scope>
    <source>
        <strain evidence="2 3">2789STDY5834875</strain>
    </source>
</reference>
<proteinExistence type="predicted"/>